<dbReference type="AlphaFoldDB" id="A0A1G7D956"/>
<dbReference type="Proteomes" id="UP000199344">
    <property type="component" value="Unassembled WGS sequence"/>
</dbReference>
<keyword evidence="2" id="KW-1185">Reference proteome</keyword>
<organism evidence="1 2">
    <name type="scientific">Paracoccus isoporae</name>
    <dbReference type="NCBI Taxonomy" id="591205"/>
    <lineage>
        <taxon>Bacteria</taxon>
        <taxon>Pseudomonadati</taxon>
        <taxon>Pseudomonadota</taxon>
        <taxon>Alphaproteobacteria</taxon>
        <taxon>Rhodobacterales</taxon>
        <taxon>Paracoccaceae</taxon>
        <taxon>Paracoccus</taxon>
    </lineage>
</organism>
<dbReference type="OrthoDB" id="7806791at2"/>
<dbReference type="Gene3D" id="2.130.10.10">
    <property type="entry name" value="YVTN repeat-like/Quinoprotein amine dehydrogenase"/>
    <property type="match status" value="1"/>
</dbReference>
<dbReference type="EMBL" id="FNAH01000007">
    <property type="protein sequence ID" value="SDE48082.1"/>
    <property type="molecule type" value="Genomic_DNA"/>
</dbReference>
<reference evidence="1 2" key="1">
    <citation type="submission" date="2016-10" db="EMBL/GenBank/DDBJ databases">
        <authorList>
            <person name="de Groot N.N."/>
        </authorList>
    </citation>
    <scope>NUCLEOTIDE SEQUENCE [LARGE SCALE GENOMIC DNA]</scope>
    <source>
        <strain evidence="1 2">DSM 22220</strain>
    </source>
</reference>
<protein>
    <submittedName>
        <fullName evidence="1">Uncharacterized protein</fullName>
    </submittedName>
</protein>
<dbReference type="STRING" id="591205.SAMN05421538_10727"/>
<gene>
    <name evidence="1" type="ORF">SAMN05421538_10727</name>
</gene>
<sequence length="302" mass="33123">MPAYAPLTENEPPLAYLDCQPLGPGEAIIIAAIWGLEDSHDRPTRLLHVKDETVRFADIPENLISLCLAGDQVIALAKSGVAMPVFPDVGTPVPVGRPGGGTFLRLRNLGGVPYACGMNGQISRAGPEGWVPFDDGVYSDSRDVFSTQLRDIAGLDGKRLVTVGFSGAAFDYRDMWRPMDIPTNATLEQVIRDKAGRFWIAGQNGTLILDENGEMAFLDSGTSSSFWGLAQFRDEIYLSAFDGLFRWDDDSASALRLDHGLGNDITCYRLQASESELWSVGQDDILRYDGDEWHRVHIPSND</sequence>
<dbReference type="RefSeq" id="WP_090524031.1">
    <property type="nucleotide sequence ID" value="NZ_FNAH01000007.1"/>
</dbReference>
<evidence type="ECO:0000313" key="1">
    <source>
        <dbReference type="EMBL" id="SDE48082.1"/>
    </source>
</evidence>
<dbReference type="InterPro" id="IPR015943">
    <property type="entry name" value="WD40/YVTN_repeat-like_dom_sf"/>
</dbReference>
<proteinExistence type="predicted"/>
<accession>A0A1G7D956</accession>
<evidence type="ECO:0000313" key="2">
    <source>
        <dbReference type="Proteomes" id="UP000199344"/>
    </source>
</evidence>
<name>A0A1G7D956_9RHOB</name>